<comment type="caution">
    <text evidence="5">The sequence shown here is derived from an EMBL/GenBank/DDBJ whole genome shotgun (WGS) entry which is preliminary data.</text>
</comment>
<organism evidence="5 6">
    <name type="scientific">Phytophthora citrophthora</name>
    <dbReference type="NCBI Taxonomy" id="4793"/>
    <lineage>
        <taxon>Eukaryota</taxon>
        <taxon>Sar</taxon>
        <taxon>Stramenopiles</taxon>
        <taxon>Oomycota</taxon>
        <taxon>Peronosporomycetes</taxon>
        <taxon>Peronosporales</taxon>
        <taxon>Peronosporaceae</taxon>
        <taxon>Phytophthora</taxon>
    </lineage>
</organism>
<evidence type="ECO:0008006" key="7">
    <source>
        <dbReference type="Google" id="ProtNLM"/>
    </source>
</evidence>
<dbReference type="PANTHER" id="PTHR33657:SF8">
    <property type="entry name" value="DOMAIN PROTEIN, PUTATIVE (AFU_ORTHOLOGUE AFUA_5G00600)-RELATED"/>
    <property type="match status" value="1"/>
</dbReference>
<comment type="similarity">
    <text evidence="2">Belongs to the Necrosis inducing protein (NPP1) family.</text>
</comment>
<dbReference type="InterPro" id="IPR008701">
    <property type="entry name" value="NPP1"/>
</dbReference>
<gene>
    <name evidence="5" type="ORF">P3T76_013720</name>
</gene>
<keyword evidence="4" id="KW-0843">Virulence</keyword>
<evidence type="ECO:0000256" key="4">
    <source>
        <dbReference type="ARBA" id="ARBA00023026"/>
    </source>
</evidence>
<accession>A0AAD9G3C0</accession>
<dbReference type="EMBL" id="JASMQC010000037">
    <property type="protein sequence ID" value="KAK1930763.1"/>
    <property type="molecule type" value="Genomic_DNA"/>
</dbReference>
<evidence type="ECO:0000256" key="2">
    <source>
        <dbReference type="ARBA" id="ARBA00009520"/>
    </source>
</evidence>
<dbReference type="PANTHER" id="PTHR33657">
    <property type="entry name" value="DOMAIN PROTEIN, PUTATIVE (AFU_ORTHOLOGUE AFUA_5G00600)-RELATED"/>
    <property type="match status" value="1"/>
</dbReference>
<evidence type="ECO:0000313" key="5">
    <source>
        <dbReference type="EMBL" id="KAK1930763.1"/>
    </source>
</evidence>
<keyword evidence="3" id="KW-0964">Secreted</keyword>
<sequence>MPLMGFAGAQRIATRMSRLNYRYHYVRGSNTTTRFSHTYPDKSAWIGMLFASVDGESQDLIMWNQLTDEARAALESANFEDAQVPFNDKNFETKLQEAWPF</sequence>
<dbReference type="Proteomes" id="UP001259832">
    <property type="component" value="Unassembled WGS sequence"/>
</dbReference>
<dbReference type="Pfam" id="PF05630">
    <property type="entry name" value="NPP1"/>
    <property type="match status" value="1"/>
</dbReference>
<keyword evidence="6" id="KW-1185">Reference proteome</keyword>
<evidence type="ECO:0000256" key="1">
    <source>
        <dbReference type="ARBA" id="ARBA00004613"/>
    </source>
</evidence>
<dbReference type="AlphaFoldDB" id="A0AAD9G3C0"/>
<dbReference type="GO" id="GO:0005576">
    <property type="term" value="C:extracellular region"/>
    <property type="evidence" value="ECO:0007669"/>
    <property type="project" value="UniProtKB-SubCell"/>
</dbReference>
<comment type="subcellular location">
    <subcellularLocation>
        <location evidence="1">Secreted</location>
    </subcellularLocation>
</comment>
<protein>
    <recommendedName>
        <fullName evidence="7">Necrosis inducing-like protein NPP1 type</fullName>
    </recommendedName>
</protein>
<evidence type="ECO:0000313" key="6">
    <source>
        <dbReference type="Proteomes" id="UP001259832"/>
    </source>
</evidence>
<evidence type="ECO:0000256" key="3">
    <source>
        <dbReference type="ARBA" id="ARBA00022525"/>
    </source>
</evidence>
<reference evidence="5" key="1">
    <citation type="submission" date="2023-08" db="EMBL/GenBank/DDBJ databases">
        <title>Reference Genome Resource for the Citrus Pathogen Phytophthora citrophthora.</title>
        <authorList>
            <person name="Moller H."/>
            <person name="Coetzee B."/>
            <person name="Rose L.J."/>
            <person name="Van Niekerk J.M."/>
        </authorList>
    </citation>
    <scope>NUCLEOTIDE SEQUENCE</scope>
    <source>
        <strain evidence="5">STE-U-9442</strain>
    </source>
</reference>
<name>A0AAD9G3C0_9STRA</name>
<proteinExistence type="inferred from homology"/>